<reference evidence="2" key="1">
    <citation type="journal article" date="2020" name="Stud. Mycol.">
        <title>101 Dothideomycetes genomes: a test case for predicting lifestyles and emergence of pathogens.</title>
        <authorList>
            <person name="Haridas S."/>
            <person name="Albert R."/>
            <person name="Binder M."/>
            <person name="Bloem J."/>
            <person name="Labutti K."/>
            <person name="Salamov A."/>
            <person name="Andreopoulos B."/>
            <person name="Baker S."/>
            <person name="Barry K."/>
            <person name="Bills G."/>
            <person name="Bluhm B."/>
            <person name="Cannon C."/>
            <person name="Castanera R."/>
            <person name="Culley D."/>
            <person name="Daum C."/>
            <person name="Ezra D."/>
            <person name="Gonzalez J."/>
            <person name="Henrissat B."/>
            <person name="Kuo A."/>
            <person name="Liang C."/>
            <person name="Lipzen A."/>
            <person name="Lutzoni F."/>
            <person name="Magnuson J."/>
            <person name="Mondo S."/>
            <person name="Nolan M."/>
            <person name="Ohm R."/>
            <person name="Pangilinan J."/>
            <person name="Park H.-J."/>
            <person name="Ramirez L."/>
            <person name="Alfaro M."/>
            <person name="Sun H."/>
            <person name="Tritt A."/>
            <person name="Yoshinaga Y."/>
            <person name="Zwiers L.-H."/>
            <person name="Turgeon B."/>
            <person name="Goodwin S."/>
            <person name="Spatafora J."/>
            <person name="Crous P."/>
            <person name="Grigoriev I."/>
        </authorList>
    </citation>
    <scope>NUCLEOTIDE SEQUENCE</scope>
    <source>
        <strain evidence="2">CBS 269.34</strain>
    </source>
</reference>
<feature type="region of interest" description="Disordered" evidence="1">
    <location>
        <begin position="329"/>
        <end position="691"/>
    </location>
</feature>
<feature type="compositionally biased region" description="Polar residues" evidence="1">
    <location>
        <begin position="351"/>
        <end position="372"/>
    </location>
</feature>
<feature type="compositionally biased region" description="Acidic residues" evidence="1">
    <location>
        <begin position="660"/>
        <end position="679"/>
    </location>
</feature>
<gene>
    <name evidence="2" type="ORF">BU16DRAFT_582231</name>
</gene>
<feature type="compositionally biased region" description="Low complexity" evidence="1">
    <location>
        <begin position="373"/>
        <end position="383"/>
    </location>
</feature>
<feature type="compositionally biased region" description="Polar residues" evidence="1">
    <location>
        <begin position="476"/>
        <end position="485"/>
    </location>
</feature>
<feature type="compositionally biased region" description="Polar residues" evidence="1">
    <location>
        <begin position="259"/>
        <end position="272"/>
    </location>
</feature>
<evidence type="ECO:0000256" key="1">
    <source>
        <dbReference type="SAM" id="MobiDB-lite"/>
    </source>
</evidence>
<name>A0A6A6QT56_9PEZI</name>
<dbReference type="Proteomes" id="UP000799750">
    <property type="component" value="Unassembled WGS sequence"/>
</dbReference>
<dbReference type="AlphaFoldDB" id="A0A6A6QT56"/>
<feature type="region of interest" description="Disordered" evidence="1">
    <location>
        <begin position="188"/>
        <end position="316"/>
    </location>
</feature>
<feature type="compositionally biased region" description="Basic and acidic residues" evidence="1">
    <location>
        <begin position="514"/>
        <end position="535"/>
    </location>
</feature>
<proteinExistence type="predicted"/>
<feature type="compositionally biased region" description="Polar residues" evidence="1">
    <location>
        <begin position="406"/>
        <end position="417"/>
    </location>
</feature>
<feature type="compositionally biased region" description="Polar residues" evidence="1">
    <location>
        <begin position="448"/>
        <end position="467"/>
    </location>
</feature>
<keyword evidence="3" id="KW-1185">Reference proteome</keyword>
<accession>A0A6A6QT56</accession>
<protein>
    <submittedName>
        <fullName evidence="2">Uncharacterized protein</fullName>
    </submittedName>
</protein>
<dbReference type="EMBL" id="MU004189">
    <property type="protein sequence ID" value="KAF2495595.1"/>
    <property type="molecule type" value="Genomic_DNA"/>
</dbReference>
<organism evidence="2 3">
    <name type="scientific">Lophium mytilinum</name>
    <dbReference type="NCBI Taxonomy" id="390894"/>
    <lineage>
        <taxon>Eukaryota</taxon>
        <taxon>Fungi</taxon>
        <taxon>Dikarya</taxon>
        <taxon>Ascomycota</taxon>
        <taxon>Pezizomycotina</taxon>
        <taxon>Dothideomycetes</taxon>
        <taxon>Pleosporomycetidae</taxon>
        <taxon>Mytilinidiales</taxon>
        <taxon>Mytilinidiaceae</taxon>
        <taxon>Lophium</taxon>
    </lineage>
</organism>
<feature type="compositionally biased region" description="Basic and acidic residues" evidence="1">
    <location>
        <begin position="227"/>
        <end position="240"/>
    </location>
</feature>
<feature type="compositionally biased region" description="Low complexity" evidence="1">
    <location>
        <begin position="486"/>
        <end position="504"/>
    </location>
</feature>
<evidence type="ECO:0000313" key="2">
    <source>
        <dbReference type="EMBL" id="KAF2495595.1"/>
    </source>
</evidence>
<sequence length="691" mass="74620">MCIVSVTEAASCGHPVEEENQLCGKARRNYNQECVPSTRIIEGRVPGLCRGCREADMDRRDMADTARVTEASRRAAAAKEDERLRSTLEASRRQAPERWEANLQSVLERSKREAPPAGWDSDIDAVLAASRADFEAQEAAREAQEVEMLLAASMRDWSEQIARAPKEYYRFNVKFSCGHKVDMGQSKIERQPGAQGPGYFEQDDPFECPDCQGRGGSSMGPAVRWEALSRPRPEKKREESGSVTSGQAPVGKSQAPVGKSQTPITKSQTTSYMDEFEDLAPGTKGKGRRDEASVARSESPAAVTVSTSSRVGGLTKQMEKMGIEKLKPLEHILPSAEQMRQKRLAHLGTMPKTSSRTGQPTPQSTTAASTCGQNTSQAQSSSSGRKDSQSQIGLASPKPQAGAASLKTTASPGSQLNLAFKKSAETKAPEPVLPPTEKMRQQRLAHLSASQQPSTSKRGTPSRTEGASSVRGPTVPRQQDTTSVHGQPSSQVGTSGSSTVLGSPRSQLSPTTKRPADAKKAVEVKKPMEIKKEARPFLTPAEKMRQQHLANLRGLQHATSERGESASRAGGSSLMRDDSASQRSDSASLRGQPDPQVRTVGPRTVVDSQGLQSPTAKRPTEMKGPVAATRPVQDKPAVPKLGAVSQVADNRSTVGKALEPVEEAEEEKDSESEPEPEDPDYVRQQRLARFK</sequence>
<evidence type="ECO:0000313" key="3">
    <source>
        <dbReference type="Proteomes" id="UP000799750"/>
    </source>
</evidence>
<feature type="region of interest" description="Disordered" evidence="1">
    <location>
        <begin position="63"/>
        <end position="96"/>
    </location>
</feature>
<feature type="compositionally biased region" description="Polar residues" evidence="1">
    <location>
        <begin position="606"/>
        <end position="615"/>
    </location>
</feature>
<feature type="compositionally biased region" description="Basic and acidic residues" evidence="1">
    <location>
        <begin position="70"/>
        <end position="96"/>
    </location>
</feature>
<dbReference type="OrthoDB" id="10408493at2759"/>